<organism evidence="11 12">
    <name type="scientific">Pseudomonas putida</name>
    <name type="common">Arthrobacter siderocapsulatus</name>
    <dbReference type="NCBI Taxonomy" id="303"/>
    <lineage>
        <taxon>Bacteria</taxon>
        <taxon>Pseudomonadati</taxon>
        <taxon>Pseudomonadota</taxon>
        <taxon>Gammaproteobacteria</taxon>
        <taxon>Pseudomonadales</taxon>
        <taxon>Pseudomonadaceae</taxon>
        <taxon>Pseudomonas</taxon>
    </lineage>
</organism>
<keyword evidence="5" id="KW-0805">Transcription regulation</keyword>
<evidence type="ECO:0000313" key="11">
    <source>
        <dbReference type="EMBL" id="MBI6882573.1"/>
    </source>
</evidence>
<evidence type="ECO:0000256" key="6">
    <source>
        <dbReference type="ARBA" id="ARBA00023163"/>
    </source>
</evidence>
<comment type="similarity">
    <text evidence="1">Belongs to the FlgM family.</text>
</comment>
<evidence type="ECO:0000256" key="3">
    <source>
        <dbReference type="ARBA" id="ARBA00022491"/>
    </source>
</evidence>
<dbReference type="InterPro" id="IPR031316">
    <property type="entry name" value="FlgM_C"/>
</dbReference>
<dbReference type="GO" id="GO:0045892">
    <property type="term" value="P:negative regulation of DNA-templated transcription"/>
    <property type="evidence" value="ECO:0007669"/>
    <property type="project" value="InterPro"/>
</dbReference>
<proteinExistence type="inferred from homology"/>
<evidence type="ECO:0000256" key="8">
    <source>
        <dbReference type="ARBA" id="ARBA00030117"/>
    </source>
</evidence>
<dbReference type="AlphaFoldDB" id="A0A8I1EC51"/>
<evidence type="ECO:0000313" key="12">
    <source>
        <dbReference type="Proteomes" id="UP000637061"/>
    </source>
</evidence>
<feature type="domain" description="Anti-sigma-28 factor FlgM C-terminal" evidence="10">
    <location>
        <begin position="37"/>
        <end position="79"/>
    </location>
</feature>
<comment type="function">
    <text evidence="7">Responsible for the coupling of flagellin expression to flagellar assembly by preventing expression of the flagellin genes when a component of the middle class of proteins is defective. It negatively regulates flagellar genes by inhibiting the activity of FliA by directly binding to FliA.</text>
</comment>
<dbReference type="InterPro" id="IPR035890">
    <property type="entry name" value="Anti-sigma-28_factor_FlgM_sf"/>
</dbReference>
<keyword evidence="11" id="KW-0966">Cell projection</keyword>
<sequence length="85" mass="9085">MKIETTPLAANLVVEGSSKGKKAESSTPTPGPSVITNLNKSLTSDSDEIDMDKVNEIKLAISEGRLKIDTHKIAAALIQSSRDFM</sequence>
<dbReference type="InterPro" id="IPR007412">
    <property type="entry name" value="FlgM"/>
</dbReference>
<evidence type="ECO:0000256" key="4">
    <source>
        <dbReference type="ARBA" id="ARBA00022795"/>
    </source>
</evidence>
<dbReference type="GO" id="GO:0044781">
    <property type="term" value="P:bacterial-type flagellum organization"/>
    <property type="evidence" value="ECO:0007669"/>
    <property type="project" value="UniProtKB-KW"/>
</dbReference>
<keyword evidence="4" id="KW-1005">Bacterial flagellum biogenesis</keyword>
<dbReference type="EMBL" id="JAEHTE010000001">
    <property type="protein sequence ID" value="MBI6882573.1"/>
    <property type="molecule type" value="Genomic_DNA"/>
</dbReference>
<gene>
    <name evidence="11" type="primary">flgM</name>
    <name evidence="11" type="ORF">JEU22_01495</name>
</gene>
<protein>
    <recommendedName>
        <fullName evidence="2">Negative regulator of flagellin synthesis</fullName>
    </recommendedName>
    <alternativeName>
        <fullName evidence="8">Anti-sigma-28 factor</fullName>
    </alternativeName>
</protein>
<evidence type="ECO:0000256" key="7">
    <source>
        <dbReference type="ARBA" id="ARBA00024739"/>
    </source>
</evidence>
<evidence type="ECO:0000256" key="9">
    <source>
        <dbReference type="SAM" id="MobiDB-lite"/>
    </source>
</evidence>
<evidence type="ECO:0000256" key="2">
    <source>
        <dbReference type="ARBA" id="ARBA00017823"/>
    </source>
</evidence>
<feature type="region of interest" description="Disordered" evidence="9">
    <location>
        <begin position="1"/>
        <end position="39"/>
    </location>
</feature>
<evidence type="ECO:0000259" key="10">
    <source>
        <dbReference type="Pfam" id="PF04316"/>
    </source>
</evidence>
<name>A0A8I1EC51_PSEPU</name>
<keyword evidence="3" id="KW-0678">Repressor</keyword>
<dbReference type="SUPFAM" id="SSF101498">
    <property type="entry name" value="Anti-sigma factor FlgM"/>
    <property type="match status" value="1"/>
</dbReference>
<evidence type="ECO:0000256" key="1">
    <source>
        <dbReference type="ARBA" id="ARBA00005322"/>
    </source>
</evidence>
<dbReference type="RefSeq" id="WP_198746186.1">
    <property type="nucleotide sequence ID" value="NZ_JAEHTE010000001.1"/>
</dbReference>
<accession>A0A8I1EC51</accession>
<reference evidence="11" key="1">
    <citation type="submission" date="2020-12" db="EMBL/GenBank/DDBJ databases">
        <title>Enhanced detection system for hospital associated transmission using whole genome sequencing surveillance.</title>
        <authorList>
            <person name="Harrison L.H."/>
            <person name="Van Tyne D."/>
            <person name="Marsh J.W."/>
            <person name="Griffith M.P."/>
            <person name="Snyder D.J."/>
            <person name="Cooper V.S."/>
            <person name="Mustapha M."/>
        </authorList>
    </citation>
    <scope>NUCLEOTIDE SEQUENCE</scope>
    <source>
        <strain evidence="11">PSB00042</strain>
    </source>
</reference>
<keyword evidence="11" id="KW-0282">Flagellum</keyword>
<comment type="caution">
    <text evidence="11">The sequence shown here is derived from an EMBL/GenBank/DDBJ whole genome shotgun (WGS) entry which is preliminary data.</text>
</comment>
<keyword evidence="6" id="KW-0804">Transcription</keyword>
<keyword evidence="11" id="KW-0969">Cilium</keyword>
<dbReference type="Pfam" id="PF04316">
    <property type="entry name" value="FlgM"/>
    <property type="match status" value="1"/>
</dbReference>
<dbReference type="Proteomes" id="UP000637061">
    <property type="component" value="Unassembled WGS sequence"/>
</dbReference>
<dbReference type="NCBIfam" id="TIGR03824">
    <property type="entry name" value="FlgM_jcvi"/>
    <property type="match status" value="1"/>
</dbReference>
<evidence type="ECO:0000256" key="5">
    <source>
        <dbReference type="ARBA" id="ARBA00023015"/>
    </source>
</evidence>